<evidence type="ECO:0000313" key="2">
    <source>
        <dbReference type="Proteomes" id="UP000752172"/>
    </source>
</evidence>
<reference evidence="1" key="2">
    <citation type="submission" date="2021-09" db="EMBL/GenBank/DDBJ databases">
        <authorList>
            <person name="Gilroy R."/>
        </authorList>
    </citation>
    <scope>NUCLEOTIDE SEQUENCE</scope>
    <source>
        <strain evidence="1">ChiSjej2B20-17149</strain>
    </source>
</reference>
<evidence type="ECO:0000313" key="1">
    <source>
        <dbReference type="EMBL" id="HJH17927.1"/>
    </source>
</evidence>
<comment type="caution">
    <text evidence="1">The sequence shown here is derived from an EMBL/GenBank/DDBJ whole genome shotgun (WGS) entry which is preliminary data.</text>
</comment>
<proteinExistence type="predicted"/>
<accession>A0A921T6V1</accession>
<gene>
    <name evidence="1" type="ORF">K8W20_04355</name>
</gene>
<organism evidence="1 2">
    <name type="scientific">Pseudomonas lactis</name>
    <dbReference type="NCBI Taxonomy" id="1615674"/>
    <lineage>
        <taxon>Bacteria</taxon>
        <taxon>Pseudomonadati</taxon>
        <taxon>Pseudomonadota</taxon>
        <taxon>Gammaproteobacteria</taxon>
        <taxon>Pseudomonadales</taxon>
        <taxon>Pseudomonadaceae</taxon>
        <taxon>Pseudomonas</taxon>
    </lineage>
</organism>
<dbReference type="Proteomes" id="UP000752172">
    <property type="component" value="Unassembled WGS sequence"/>
</dbReference>
<sequence>MITWKNCPLPTRAPRNLKPFPVPHHYMHWAEQQQVRQMKGPSGRPAGDHRSAEAIIEHSSVTKNFLKGCEFYQVVDDLKRQVGDWTQANPDPQDRADAAYDLDKVLRFLDNVDDRTLNGSDSRNGHIEGFSNCGYGVVKHSEADLLRQFSWYGYEVLRTLRT</sequence>
<dbReference type="RefSeq" id="WP_278915752.1">
    <property type="nucleotide sequence ID" value="NZ_DYTS01000081.1"/>
</dbReference>
<reference evidence="1" key="1">
    <citation type="journal article" date="2021" name="PeerJ">
        <title>Extensive microbial diversity within the chicken gut microbiome revealed by metagenomics and culture.</title>
        <authorList>
            <person name="Gilroy R."/>
            <person name="Ravi A."/>
            <person name="Getino M."/>
            <person name="Pursley I."/>
            <person name="Horton D.L."/>
            <person name="Alikhan N.F."/>
            <person name="Baker D."/>
            <person name="Gharbi K."/>
            <person name="Hall N."/>
            <person name="Watson M."/>
            <person name="Adriaenssens E.M."/>
            <person name="Foster-Nyarko E."/>
            <person name="Jarju S."/>
            <person name="Secka A."/>
            <person name="Antonio M."/>
            <person name="Oren A."/>
            <person name="Chaudhuri R.R."/>
            <person name="La Ragione R."/>
            <person name="Hildebrand F."/>
            <person name="Pallen M.J."/>
        </authorList>
    </citation>
    <scope>NUCLEOTIDE SEQUENCE</scope>
    <source>
        <strain evidence="1">ChiSjej2B20-17149</strain>
    </source>
</reference>
<protein>
    <submittedName>
        <fullName evidence="1">Uncharacterized protein</fullName>
    </submittedName>
</protein>
<dbReference type="AlphaFoldDB" id="A0A921T6V1"/>
<dbReference type="EMBL" id="DYTS01000081">
    <property type="protein sequence ID" value="HJH17927.1"/>
    <property type="molecule type" value="Genomic_DNA"/>
</dbReference>
<name>A0A921T6V1_9PSED</name>